<dbReference type="Proteomes" id="UP000034805">
    <property type="component" value="Unassembled WGS sequence"/>
</dbReference>
<reference evidence="2 3" key="1">
    <citation type="submission" date="2015-08" db="EMBL/GenBank/DDBJ databases">
        <title>The genome of the Asian arowana (Scleropages formosus).</title>
        <authorList>
            <person name="Tan M.H."/>
            <person name="Gan H.M."/>
            <person name="Croft L.J."/>
            <person name="Austin C.M."/>
        </authorList>
    </citation>
    <scope>NUCLEOTIDE SEQUENCE [LARGE SCALE GENOMIC DNA]</scope>
    <source>
        <strain evidence="2">Aro1</strain>
    </source>
</reference>
<dbReference type="EMBL" id="JARO02017758">
    <property type="protein sequence ID" value="KPP57063.1"/>
    <property type="molecule type" value="Genomic_DNA"/>
</dbReference>
<name>A0A0P7XW46_SCLFO</name>
<dbReference type="PANTHER" id="PTHR22772:SF4">
    <property type="entry name" value="ZINC FINGER ZZ-TYPE AND EF-HAND DOMAIN-CONTAINING PROTEIN 1"/>
    <property type="match status" value="1"/>
</dbReference>
<feature type="domain" description="EF-hand" evidence="1">
    <location>
        <begin position="11"/>
        <end position="42"/>
    </location>
</feature>
<dbReference type="GO" id="GO:0005509">
    <property type="term" value="F:calcium ion binding"/>
    <property type="evidence" value="ECO:0007669"/>
    <property type="project" value="InterPro"/>
</dbReference>
<accession>A0A0P7XW46</accession>
<dbReference type="InterPro" id="IPR011992">
    <property type="entry name" value="EF-hand-dom_pair"/>
</dbReference>
<dbReference type="InterPro" id="IPR002048">
    <property type="entry name" value="EF_hand_dom"/>
</dbReference>
<protein>
    <recommendedName>
        <fullName evidence="1">EF-hand domain-containing protein</fullName>
    </recommendedName>
</protein>
<proteinExistence type="predicted"/>
<sequence>MLESRDAPRYECEEAFGQFDAEGDGIVDVENMLMALKNWNGANLQGELSHVIRQLQACSLTPGFVDIFSKSKDRLGAHASKILKFLHRNRIPSSAIPFPVLEGYNSICTMRSSVVQDFLDFLLQKEKDLDIQYRAELSHDPDVDKVKIINQCYSFIEASSNAADVFKMTNGDTVSFWQSDGSARSHWIRQD</sequence>
<organism evidence="2 3">
    <name type="scientific">Scleropages formosus</name>
    <name type="common">Asian bonytongue</name>
    <name type="synonym">Osteoglossum formosum</name>
    <dbReference type="NCBI Taxonomy" id="113540"/>
    <lineage>
        <taxon>Eukaryota</taxon>
        <taxon>Metazoa</taxon>
        <taxon>Chordata</taxon>
        <taxon>Craniata</taxon>
        <taxon>Vertebrata</taxon>
        <taxon>Euteleostomi</taxon>
        <taxon>Actinopterygii</taxon>
        <taxon>Neopterygii</taxon>
        <taxon>Teleostei</taxon>
        <taxon>Osteoglossocephala</taxon>
        <taxon>Osteoglossomorpha</taxon>
        <taxon>Osteoglossiformes</taxon>
        <taxon>Osteoglossidae</taxon>
        <taxon>Scleropages</taxon>
    </lineage>
</organism>
<comment type="caution">
    <text evidence="2">The sequence shown here is derived from an EMBL/GenBank/DDBJ whole genome shotgun (WGS) entry which is preliminary data.</text>
</comment>
<dbReference type="PANTHER" id="PTHR22772">
    <property type="entry name" value="NOVEL ZZ TYPE ZINC FINGER DOMAIN CONTAINING PROTEIN"/>
    <property type="match status" value="1"/>
</dbReference>
<dbReference type="SUPFAM" id="SSF47473">
    <property type="entry name" value="EF-hand"/>
    <property type="match status" value="1"/>
</dbReference>
<dbReference type="AlphaFoldDB" id="A0A0P7XW46"/>
<gene>
    <name evidence="2" type="ORF">Z043_125248</name>
</gene>
<evidence type="ECO:0000313" key="2">
    <source>
        <dbReference type="EMBL" id="KPP57063.1"/>
    </source>
</evidence>
<dbReference type="InterPro" id="IPR040099">
    <property type="entry name" value="ZZEF1"/>
</dbReference>
<evidence type="ECO:0000313" key="3">
    <source>
        <dbReference type="Proteomes" id="UP000034805"/>
    </source>
</evidence>
<evidence type="ECO:0000259" key="1">
    <source>
        <dbReference type="PROSITE" id="PS50222"/>
    </source>
</evidence>
<dbReference type="PROSITE" id="PS50222">
    <property type="entry name" value="EF_HAND_2"/>
    <property type="match status" value="1"/>
</dbReference>